<sequence length="166" mass="17793">MQVISERPMRSELEKQGVDVYQVEVTGELQPQTAVGMGNDNINPLSYKIWQLYYVVVNSIVDLGWGVEVKLGSLLRLVVDRHVRGTPRAPGVHHGDEHVEEADRAPGDRHSRGQRLGAAAVLAPVGRHGGGGGYRPGGRRRGAVGEAGRRGPLFAAGALEGGLHLL</sequence>
<keyword evidence="3" id="KW-1185">Reference proteome</keyword>
<evidence type="ECO:0000313" key="3">
    <source>
        <dbReference type="Proteomes" id="UP000317650"/>
    </source>
</evidence>
<name>A0A4S8IJG6_MUSBA</name>
<feature type="compositionally biased region" description="Gly residues" evidence="1">
    <location>
        <begin position="127"/>
        <end position="136"/>
    </location>
</feature>
<feature type="region of interest" description="Disordered" evidence="1">
    <location>
        <begin position="127"/>
        <end position="146"/>
    </location>
</feature>
<accession>A0A4S8IJG6</accession>
<evidence type="ECO:0000256" key="1">
    <source>
        <dbReference type="SAM" id="MobiDB-lite"/>
    </source>
</evidence>
<dbReference type="EMBL" id="PYDT01000010">
    <property type="protein sequence ID" value="THU48501.1"/>
    <property type="molecule type" value="Genomic_DNA"/>
</dbReference>
<proteinExistence type="predicted"/>
<comment type="caution">
    <text evidence="2">The sequence shown here is derived from an EMBL/GenBank/DDBJ whole genome shotgun (WGS) entry which is preliminary data.</text>
</comment>
<feature type="compositionally biased region" description="Basic and acidic residues" evidence="1">
    <location>
        <begin position="93"/>
        <end position="111"/>
    </location>
</feature>
<feature type="region of interest" description="Disordered" evidence="1">
    <location>
        <begin position="86"/>
        <end position="112"/>
    </location>
</feature>
<evidence type="ECO:0000313" key="2">
    <source>
        <dbReference type="EMBL" id="THU48501.1"/>
    </source>
</evidence>
<dbReference type="Proteomes" id="UP000317650">
    <property type="component" value="Chromosome 9"/>
</dbReference>
<organism evidence="2 3">
    <name type="scientific">Musa balbisiana</name>
    <name type="common">Banana</name>
    <dbReference type="NCBI Taxonomy" id="52838"/>
    <lineage>
        <taxon>Eukaryota</taxon>
        <taxon>Viridiplantae</taxon>
        <taxon>Streptophyta</taxon>
        <taxon>Embryophyta</taxon>
        <taxon>Tracheophyta</taxon>
        <taxon>Spermatophyta</taxon>
        <taxon>Magnoliopsida</taxon>
        <taxon>Liliopsida</taxon>
        <taxon>Zingiberales</taxon>
        <taxon>Musaceae</taxon>
        <taxon>Musa</taxon>
    </lineage>
</organism>
<gene>
    <name evidence="2" type="ORF">C4D60_Mb09t26920</name>
</gene>
<dbReference type="AlphaFoldDB" id="A0A4S8IJG6"/>
<protein>
    <submittedName>
        <fullName evidence="2">Uncharacterized protein</fullName>
    </submittedName>
</protein>
<reference evidence="2 3" key="1">
    <citation type="journal article" date="2019" name="Nat. Plants">
        <title>Genome sequencing of Musa balbisiana reveals subgenome evolution and function divergence in polyploid bananas.</title>
        <authorList>
            <person name="Yao X."/>
        </authorList>
    </citation>
    <scope>NUCLEOTIDE SEQUENCE [LARGE SCALE GENOMIC DNA]</scope>
    <source>
        <strain evidence="3">cv. DH-PKW</strain>
        <tissue evidence="2">Leaves</tissue>
    </source>
</reference>